<dbReference type="Gene3D" id="1.10.287.1260">
    <property type="match status" value="1"/>
</dbReference>
<keyword evidence="6 8" id="KW-0472">Membrane</keyword>
<dbReference type="Proteomes" id="UP001244242">
    <property type="component" value="Unassembled WGS sequence"/>
</dbReference>
<dbReference type="Pfam" id="PF21088">
    <property type="entry name" value="MS_channel_1st"/>
    <property type="match status" value="1"/>
</dbReference>
<dbReference type="InterPro" id="IPR011066">
    <property type="entry name" value="MscS_channel_C_sf"/>
</dbReference>
<feature type="transmembrane region" description="Helical" evidence="8">
    <location>
        <begin position="424"/>
        <end position="446"/>
    </location>
</feature>
<organism evidence="11 12">
    <name type="scientific">Halomonas kalidii</name>
    <dbReference type="NCBI Taxonomy" id="3043293"/>
    <lineage>
        <taxon>Bacteria</taxon>
        <taxon>Pseudomonadati</taxon>
        <taxon>Pseudomonadota</taxon>
        <taxon>Gammaproteobacteria</taxon>
        <taxon>Oceanospirillales</taxon>
        <taxon>Halomonadaceae</taxon>
        <taxon>Halomonas</taxon>
    </lineage>
</organism>
<feature type="domain" description="Mechanosensitive ion channel MscS" evidence="9">
    <location>
        <begin position="559"/>
        <end position="624"/>
    </location>
</feature>
<dbReference type="PANTHER" id="PTHR30460:SF0">
    <property type="entry name" value="MODERATE CONDUCTANCE MECHANOSENSITIVE CHANNEL YBIO"/>
    <property type="match status" value="1"/>
</dbReference>
<evidence type="ECO:0000256" key="4">
    <source>
        <dbReference type="ARBA" id="ARBA00022692"/>
    </source>
</evidence>
<evidence type="ECO:0000256" key="7">
    <source>
        <dbReference type="SAM" id="MobiDB-lite"/>
    </source>
</evidence>
<comment type="similarity">
    <text evidence="2">Belongs to the MscS (TC 1.A.23) family.</text>
</comment>
<evidence type="ECO:0000256" key="1">
    <source>
        <dbReference type="ARBA" id="ARBA00004651"/>
    </source>
</evidence>
<feature type="transmembrane region" description="Helical" evidence="8">
    <location>
        <begin position="227"/>
        <end position="253"/>
    </location>
</feature>
<evidence type="ECO:0000313" key="12">
    <source>
        <dbReference type="Proteomes" id="UP001244242"/>
    </source>
</evidence>
<dbReference type="RefSeq" id="WP_282721213.1">
    <property type="nucleotide sequence ID" value="NZ_JASCQO010000034.1"/>
</dbReference>
<evidence type="ECO:0000313" key="11">
    <source>
        <dbReference type="EMBL" id="MDI5933715.1"/>
    </source>
</evidence>
<keyword evidence="4 8" id="KW-0812">Transmembrane</keyword>
<gene>
    <name evidence="11" type="ORF">QLQ84_07905</name>
</gene>
<dbReference type="Gene3D" id="3.30.70.100">
    <property type="match status" value="1"/>
</dbReference>
<sequence length="773" mass="83325">MPSPCSALAARWLPGWLLVLAMLCLALPVQAQQLGLSGLLEGEESSEAHDPAAFQASLERVIATLEDEQRRGELLESLRDLQAAHDEADEQDGGPSRQGLLGALAETISDLGEQAEAGDSPLDHWGEQLERSWQVLGALVGETGNAELVRFAIEGAVLLGIWIGLLVILIALGRLLAKRRGWPLDLPREPRARLLAVHFLRRMLPWALAFALVLGIAQLVPASPGRAMVLVVAYVALCGRTLSVVVEAVISVFTRGHRFVAVQILQQQGLRRLFVIGALVALGDAFNSSRLVALLGGELAGLMSVLANMLAALLSGRFILKFKRPIKHLIRNRPYRQRRDSGGSAEVIRVVGGLWHVPALLMVGASLVAIFVTVGDVGTALARSIITAALLVLTLVVTGLLRRQSERAVRRRRVSEYRKRLERFGYALSHVLAWIAFAELSLQVWGGSLIGLGQQGVVASARIGQALLGIGFTVLLAWLAWIFADTAIQRALVSSARSRGRRVNQARAQTITPMIRNVIFATIVIIAAIVGLANLGVNVTPLLAGAGVIGLAIGFGAQTLVQDLITGIFILIEDSLAIDDFVTINGHVGSVEGLTLRTVRLRDLDGIVHIITFSQIQSIHNMSRQFGIALMRVRVPHGMRVDDVIALVREVADELRQDPMMRHHIWSPLELQGIESFDEGGAVLRMRLRTAPVMQWDVARAFNLLLKQRMEAQGLDLGIPRLSVRMEGGGSGRPDGSAPEGDDHDASGRRPGEAGVADPEGDTSVRGGSPDPA</sequence>
<feature type="transmembrane region" description="Helical" evidence="8">
    <location>
        <begin position="203"/>
        <end position="221"/>
    </location>
</feature>
<evidence type="ECO:0000256" key="2">
    <source>
        <dbReference type="ARBA" id="ARBA00008017"/>
    </source>
</evidence>
<feature type="transmembrane region" description="Helical" evidence="8">
    <location>
        <begin position="542"/>
        <end position="561"/>
    </location>
</feature>
<keyword evidence="12" id="KW-1185">Reference proteome</keyword>
<evidence type="ECO:0000259" key="10">
    <source>
        <dbReference type="Pfam" id="PF21088"/>
    </source>
</evidence>
<proteinExistence type="inferred from homology"/>
<evidence type="ECO:0000256" key="3">
    <source>
        <dbReference type="ARBA" id="ARBA00022475"/>
    </source>
</evidence>
<evidence type="ECO:0000256" key="5">
    <source>
        <dbReference type="ARBA" id="ARBA00022989"/>
    </source>
</evidence>
<dbReference type="InterPro" id="IPR010920">
    <property type="entry name" value="LSM_dom_sf"/>
</dbReference>
<dbReference type="Gene3D" id="2.30.30.60">
    <property type="match status" value="1"/>
</dbReference>
<feature type="transmembrane region" description="Helical" evidence="8">
    <location>
        <begin position="299"/>
        <end position="320"/>
    </location>
</feature>
<reference evidence="11 12" key="1">
    <citation type="submission" date="2023-04" db="EMBL/GenBank/DDBJ databases">
        <title>Halomonas strains isolated from rhizosphere soil.</title>
        <authorList>
            <person name="Xu L."/>
            <person name="Sun J.-Q."/>
        </authorList>
    </citation>
    <scope>NUCLEOTIDE SEQUENCE [LARGE SCALE GENOMIC DNA]</scope>
    <source>
        <strain evidence="11 12">LN1S58</strain>
    </source>
</reference>
<dbReference type="InterPro" id="IPR049142">
    <property type="entry name" value="MS_channel_1st"/>
</dbReference>
<name>A0ABT6VJ49_9GAMM</name>
<evidence type="ECO:0000256" key="6">
    <source>
        <dbReference type="ARBA" id="ARBA00023136"/>
    </source>
</evidence>
<feature type="transmembrane region" description="Helical" evidence="8">
    <location>
        <begin position="156"/>
        <end position="177"/>
    </location>
</feature>
<dbReference type="InterPro" id="IPR023408">
    <property type="entry name" value="MscS_beta-dom_sf"/>
</dbReference>
<feature type="transmembrane region" description="Helical" evidence="8">
    <location>
        <begin position="347"/>
        <end position="374"/>
    </location>
</feature>
<dbReference type="SUPFAM" id="SSF82689">
    <property type="entry name" value="Mechanosensitive channel protein MscS (YggB), C-terminal domain"/>
    <property type="match status" value="1"/>
</dbReference>
<comment type="subcellular location">
    <subcellularLocation>
        <location evidence="1">Cell membrane</location>
        <topology evidence="1">Multi-pass membrane protein</topology>
    </subcellularLocation>
</comment>
<dbReference type="InterPro" id="IPR011014">
    <property type="entry name" value="MscS_channel_TM-2"/>
</dbReference>
<dbReference type="InterPro" id="IPR045276">
    <property type="entry name" value="YbiO_bact"/>
</dbReference>
<dbReference type="PANTHER" id="PTHR30460">
    <property type="entry name" value="MODERATE CONDUCTANCE MECHANOSENSITIVE CHANNEL YBIO"/>
    <property type="match status" value="1"/>
</dbReference>
<protein>
    <submittedName>
        <fullName evidence="11">Mechanosensitive ion channel</fullName>
    </submittedName>
</protein>
<feature type="region of interest" description="Disordered" evidence="7">
    <location>
        <begin position="725"/>
        <end position="773"/>
    </location>
</feature>
<dbReference type="Pfam" id="PF00924">
    <property type="entry name" value="MS_channel_2nd"/>
    <property type="match status" value="1"/>
</dbReference>
<dbReference type="SUPFAM" id="SSF82861">
    <property type="entry name" value="Mechanosensitive channel protein MscS (YggB), transmembrane region"/>
    <property type="match status" value="1"/>
</dbReference>
<feature type="transmembrane region" description="Helical" evidence="8">
    <location>
        <begin position="273"/>
        <end position="293"/>
    </location>
</feature>
<dbReference type="SUPFAM" id="SSF50182">
    <property type="entry name" value="Sm-like ribonucleoproteins"/>
    <property type="match status" value="1"/>
</dbReference>
<evidence type="ECO:0000259" key="9">
    <source>
        <dbReference type="Pfam" id="PF00924"/>
    </source>
</evidence>
<keyword evidence="5 8" id="KW-1133">Transmembrane helix</keyword>
<feature type="transmembrane region" description="Helical" evidence="8">
    <location>
        <begin position="514"/>
        <end position="536"/>
    </location>
</feature>
<comment type="caution">
    <text evidence="11">The sequence shown here is derived from an EMBL/GenBank/DDBJ whole genome shotgun (WGS) entry which is preliminary data.</text>
</comment>
<keyword evidence="3" id="KW-1003">Cell membrane</keyword>
<accession>A0ABT6VJ49</accession>
<dbReference type="InterPro" id="IPR006685">
    <property type="entry name" value="MscS_channel_2nd"/>
</dbReference>
<feature type="transmembrane region" description="Helical" evidence="8">
    <location>
        <begin position="380"/>
        <end position="403"/>
    </location>
</feature>
<feature type="domain" description="Mechanosensitive ion channel transmembrane helices 2/3" evidence="10">
    <location>
        <begin position="518"/>
        <end position="558"/>
    </location>
</feature>
<dbReference type="EMBL" id="JASCQO010000034">
    <property type="protein sequence ID" value="MDI5933715.1"/>
    <property type="molecule type" value="Genomic_DNA"/>
</dbReference>
<evidence type="ECO:0000256" key="8">
    <source>
        <dbReference type="SAM" id="Phobius"/>
    </source>
</evidence>
<feature type="transmembrane region" description="Helical" evidence="8">
    <location>
        <begin position="466"/>
        <end position="493"/>
    </location>
</feature>